<dbReference type="PROSITE" id="PS51257">
    <property type="entry name" value="PROKAR_LIPOPROTEIN"/>
    <property type="match status" value="1"/>
</dbReference>
<sequence>MKGLLTSLMLCAPAASACDIALMLAVDVSGSVDGREYRIQMDGLAAALTDSSVMGALVASQAQIALMQWTGTGRQTVVINWTKITNTDDVHAFAFEVETVPRIWRDFSTAIGEALALAVPYFAIVDDCDRFVIDISGDGISNEGQAPRAVWPDLEAAGVTVNAMVIQDTGFDLTEWFESHVITGAGAFAVTANSFDEYPEQIIRKLYRELTTPISLGLIPNRTTGELR</sequence>
<dbReference type="InterPro" id="IPR002035">
    <property type="entry name" value="VWF_A"/>
</dbReference>
<dbReference type="SUPFAM" id="SSF53300">
    <property type="entry name" value="vWA-like"/>
    <property type="match status" value="1"/>
</dbReference>
<dbReference type="HOGENOM" id="CLU_064451_1_1_5"/>
<dbReference type="AlphaFoldDB" id="M9RLG9"/>
<gene>
    <name evidence="3" type="ORF">OA238_c04290</name>
</gene>
<dbReference type="OrthoDB" id="9792179at2"/>
<dbReference type="Proteomes" id="UP000004688">
    <property type="component" value="Chromosome"/>
</dbReference>
<dbReference type="Pfam" id="PF06707">
    <property type="entry name" value="DUF1194"/>
    <property type="match status" value="1"/>
</dbReference>
<dbReference type="KEGG" id="oar:OA238_c04290"/>
<dbReference type="Gene3D" id="3.40.50.410">
    <property type="entry name" value="von Willebrand factor, type A domain"/>
    <property type="match status" value="1"/>
</dbReference>
<dbReference type="eggNOG" id="COG2304">
    <property type="taxonomic scope" value="Bacteria"/>
</dbReference>
<proteinExistence type="predicted"/>
<dbReference type="InterPro" id="IPR010607">
    <property type="entry name" value="DUF1194"/>
</dbReference>
<dbReference type="EMBL" id="CP003742">
    <property type="protein sequence ID" value="AGI70675.1"/>
    <property type="molecule type" value="Genomic_DNA"/>
</dbReference>
<protein>
    <recommendedName>
        <fullName evidence="2">VWFA domain-containing protein</fullName>
    </recommendedName>
</protein>
<feature type="chain" id="PRO_5004102339" description="VWFA domain-containing protein" evidence="1">
    <location>
        <begin position="18"/>
        <end position="228"/>
    </location>
</feature>
<keyword evidence="4" id="KW-1185">Reference proteome</keyword>
<evidence type="ECO:0000256" key="1">
    <source>
        <dbReference type="SAM" id="SignalP"/>
    </source>
</evidence>
<feature type="domain" description="VWFA" evidence="2">
    <location>
        <begin position="21"/>
        <end position="210"/>
    </location>
</feature>
<organism evidence="3 4">
    <name type="scientific">Octadecabacter arcticus 238</name>
    <dbReference type="NCBI Taxonomy" id="391616"/>
    <lineage>
        <taxon>Bacteria</taxon>
        <taxon>Pseudomonadati</taxon>
        <taxon>Pseudomonadota</taxon>
        <taxon>Alphaproteobacteria</taxon>
        <taxon>Rhodobacterales</taxon>
        <taxon>Roseobacteraceae</taxon>
        <taxon>Octadecabacter</taxon>
    </lineage>
</organism>
<evidence type="ECO:0000259" key="2">
    <source>
        <dbReference type="PROSITE" id="PS50234"/>
    </source>
</evidence>
<dbReference type="RefSeq" id="WP_015493911.1">
    <property type="nucleotide sequence ID" value="NC_020908.1"/>
</dbReference>
<feature type="signal peptide" evidence="1">
    <location>
        <begin position="1"/>
        <end position="17"/>
    </location>
</feature>
<dbReference type="InterPro" id="IPR036465">
    <property type="entry name" value="vWFA_dom_sf"/>
</dbReference>
<evidence type="ECO:0000313" key="3">
    <source>
        <dbReference type="EMBL" id="AGI70675.1"/>
    </source>
</evidence>
<evidence type="ECO:0000313" key="4">
    <source>
        <dbReference type="Proteomes" id="UP000004688"/>
    </source>
</evidence>
<dbReference type="STRING" id="391616.OA238_c04290"/>
<keyword evidence="1" id="KW-0732">Signal</keyword>
<reference evidence="3 4" key="1">
    <citation type="journal article" date="2013" name="PLoS ONE">
        <title>Poles Apart: Arctic and Antarctic Octadecabacter strains Share High Genome Plasticity and a New Type of Xanthorhodopsin.</title>
        <authorList>
            <person name="Vollmers J."/>
            <person name="Voget S."/>
            <person name="Dietrich S."/>
            <person name="Gollnow K."/>
            <person name="Smits M."/>
            <person name="Meyer K."/>
            <person name="Brinkhoff T."/>
            <person name="Simon M."/>
            <person name="Daniel R."/>
        </authorList>
    </citation>
    <scope>NUCLEOTIDE SEQUENCE [LARGE SCALE GENOMIC DNA]</scope>
    <source>
        <strain evidence="3 4">238</strain>
    </source>
</reference>
<accession>M9RLG9</accession>
<dbReference type="PROSITE" id="PS50234">
    <property type="entry name" value="VWFA"/>
    <property type="match status" value="1"/>
</dbReference>
<name>M9RLG9_9RHOB</name>